<comment type="caution">
    <text evidence="2">The sequence shown here is derived from an EMBL/GenBank/DDBJ whole genome shotgun (WGS) entry which is preliminary data.</text>
</comment>
<accession>A0A7W9WG52</accession>
<dbReference type="EMBL" id="JACHGV010000001">
    <property type="protein sequence ID" value="MBB6074975.1"/>
    <property type="molecule type" value="Genomic_DNA"/>
</dbReference>
<evidence type="ECO:0000256" key="1">
    <source>
        <dbReference type="SAM" id="MobiDB-lite"/>
    </source>
</evidence>
<gene>
    <name evidence="2" type="ORF">HNR57_000859</name>
</gene>
<proteinExistence type="predicted"/>
<protein>
    <submittedName>
        <fullName evidence="2">Uncharacterized protein</fullName>
    </submittedName>
</protein>
<name>A0A7W9WG52_9ACTN</name>
<dbReference type="AlphaFoldDB" id="A0A7W9WG52"/>
<evidence type="ECO:0000313" key="2">
    <source>
        <dbReference type="EMBL" id="MBB6074975.1"/>
    </source>
</evidence>
<sequence>MLSLVERDEAGMRQAVVVEVPVDGPVTLGATVEGAQARFWYVRDGVRTAVGPALDFGHVRRPRLPAAVQGGDGGDRCPGPRGRGVHSGLHRVSADLHTLLSELFGVSKVLAGVKR</sequence>
<organism evidence="2 3">
    <name type="scientific">Streptomyces paradoxus</name>
    <dbReference type="NCBI Taxonomy" id="66375"/>
    <lineage>
        <taxon>Bacteria</taxon>
        <taxon>Bacillati</taxon>
        <taxon>Actinomycetota</taxon>
        <taxon>Actinomycetes</taxon>
        <taxon>Kitasatosporales</taxon>
        <taxon>Streptomycetaceae</taxon>
        <taxon>Streptomyces</taxon>
    </lineage>
</organism>
<keyword evidence="3" id="KW-1185">Reference proteome</keyword>
<reference evidence="2 3" key="1">
    <citation type="submission" date="2020-08" db="EMBL/GenBank/DDBJ databases">
        <title>Genomic Encyclopedia of Type Strains, Phase IV (KMG-IV): sequencing the most valuable type-strain genomes for metagenomic binning, comparative biology and taxonomic classification.</title>
        <authorList>
            <person name="Goeker M."/>
        </authorList>
    </citation>
    <scope>NUCLEOTIDE SEQUENCE [LARGE SCALE GENOMIC DNA]</scope>
    <source>
        <strain evidence="2 3">DSM 43350</strain>
    </source>
</reference>
<evidence type="ECO:0000313" key="3">
    <source>
        <dbReference type="Proteomes" id="UP000591537"/>
    </source>
</evidence>
<dbReference type="Proteomes" id="UP000591537">
    <property type="component" value="Unassembled WGS sequence"/>
</dbReference>
<feature type="region of interest" description="Disordered" evidence="1">
    <location>
        <begin position="65"/>
        <end position="85"/>
    </location>
</feature>
<dbReference type="RefSeq" id="WP_313672941.1">
    <property type="nucleotide sequence ID" value="NZ_BAAARS010000001.1"/>
</dbReference>